<evidence type="ECO:0000313" key="2">
    <source>
        <dbReference type="Proteomes" id="UP000585474"/>
    </source>
</evidence>
<dbReference type="AlphaFoldDB" id="A0A7J0G314"/>
<proteinExistence type="predicted"/>
<dbReference type="OrthoDB" id="783496at2759"/>
<organism evidence="1 2">
    <name type="scientific">Actinidia rufa</name>
    <dbReference type="NCBI Taxonomy" id="165716"/>
    <lineage>
        <taxon>Eukaryota</taxon>
        <taxon>Viridiplantae</taxon>
        <taxon>Streptophyta</taxon>
        <taxon>Embryophyta</taxon>
        <taxon>Tracheophyta</taxon>
        <taxon>Spermatophyta</taxon>
        <taxon>Magnoliopsida</taxon>
        <taxon>eudicotyledons</taxon>
        <taxon>Gunneridae</taxon>
        <taxon>Pentapetalae</taxon>
        <taxon>asterids</taxon>
        <taxon>Ericales</taxon>
        <taxon>Actinidiaceae</taxon>
        <taxon>Actinidia</taxon>
    </lineage>
</organism>
<dbReference type="EMBL" id="BJWL01000017">
    <property type="protein sequence ID" value="GFZ05162.1"/>
    <property type="molecule type" value="Genomic_DNA"/>
</dbReference>
<dbReference type="PANTHER" id="PTHR35101">
    <property type="entry name" value="OS02G0162600 PROTEIN"/>
    <property type="match status" value="1"/>
</dbReference>
<reference evidence="1 2" key="1">
    <citation type="submission" date="2019-07" db="EMBL/GenBank/DDBJ databases">
        <title>De Novo Assembly of kiwifruit Actinidia rufa.</title>
        <authorList>
            <person name="Sugita-Konishi S."/>
            <person name="Sato K."/>
            <person name="Mori E."/>
            <person name="Abe Y."/>
            <person name="Kisaki G."/>
            <person name="Hamano K."/>
            <person name="Suezawa K."/>
            <person name="Otani M."/>
            <person name="Fukuda T."/>
            <person name="Manabe T."/>
            <person name="Gomi K."/>
            <person name="Tabuchi M."/>
            <person name="Akimitsu K."/>
            <person name="Kataoka I."/>
        </authorList>
    </citation>
    <scope>NUCLEOTIDE SEQUENCE [LARGE SCALE GENOMIC DNA]</scope>
    <source>
        <strain evidence="2">cv. Fuchu</strain>
    </source>
</reference>
<keyword evidence="2" id="KW-1185">Reference proteome</keyword>
<dbReference type="PANTHER" id="PTHR35101:SF14">
    <property type="entry name" value="SULFOTRANSFERASE"/>
    <property type="match status" value="1"/>
</dbReference>
<gene>
    <name evidence="1" type="ORF">Acr_17g0007340</name>
</gene>
<accession>A0A7J0G314</accession>
<dbReference type="Proteomes" id="UP000585474">
    <property type="component" value="Unassembled WGS sequence"/>
</dbReference>
<comment type="caution">
    <text evidence="1">The sequence shown here is derived from an EMBL/GenBank/DDBJ whole genome shotgun (WGS) entry which is preliminary data.</text>
</comment>
<sequence length="63" mass="7243">MAKEAKARFVTEVTPQKLISVTKRPFAKMDTIDEEERDIHTNESISSPFDREAYRELEVSLSA</sequence>
<name>A0A7J0G314_9ERIC</name>
<protein>
    <submittedName>
        <fullName evidence="1">Uncharacterized protein</fullName>
    </submittedName>
</protein>
<evidence type="ECO:0000313" key="1">
    <source>
        <dbReference type="EMBL" id="GFZ05162.1"/>
    </source>
</evidence>